<evidence type="ECO:0000256" key="1">
    <source>
        <dbReference type="SAM" id="MobiDB-lite"/>
    </source>
</evidence>
<dbReference type="EMBL" id="JAIWYP010000016">
    <property type="protein sequence ID" value="KAH3698180.1"/>
    <property type="molecule type" value="Genomic_DNA"/>
</dbReference>
<evidence type="ECO:0000313" key="3">
    <source>
        <dbReference type="Proteomes" id="UP000828390"/>
    </source>
</evidence>
<keyword evidence="3" id="KW-1185">Reference proteome</keyword>
<dbReference type="AlphaFoldDB" id="A0A9D3YD57"/>
<comment type="caution">
    <text evidence="2">The sequence shown here is derived from an EMBL/GenBank/DDBJ whole genome shotgun (WGS) entry which is preliminary data.</text>
</comment>
<protein>
    <submittedName>
        <fullName evidence="2">Uncharacterized protein</fullName>
    </submittedName>
</protein>
<proteinExistence type="predicted"/>
<accession>A0A9D3YD57</accession>
<sequence>MRRIKQQNTKQDRSGPGITTTAHSIGSLKGECEKLATGSHLSIRLAKRVTTIGTLNVRTLNACGKVQELTHTYGNKG</sequence>
<evidence type="ECO:0000313" key="2">
    <source>
        <dbReference type="EMBL" id="KAH3698180.1"/>
    </source>
</evidence>
<feature type="region of interest" description="Disordered" evidence="1">
    <location>
        <begin position="1"/>
        <end position="23"/>
    </location>
</feature>
<dbReference type="Proteomes" id="UP000828390">
    <property type="component" value="Unassembled WGS sequence"/>
</dbReference>
<reference evidence="2" key="1">
    <citation type="journal article" date="2019" name="bioRxiv">
        <title>The Genome of the Zebra Mussel, Dreissena polymorpha: A Resource for Invasive Species Research.</title>
        <authorList>
            <person name="McCartney M.A."/>
            <person name="Auch B."/>
            <person name="Kono T."/>
            <person name="Mallez S."/>
            <person name="Zhang Y."/>
            <person name="Obille A."/>
            <person name="Becker A."/>
            <person name="Abrahante J.E."/>
            <person name="Garbe J."/>
            <person name="Badalamenti J.P."/>
            <person name="Herman A."/>
            <person name="Mangelson H."/>
            <person name="Liachko I."/>
            <person name="Sullivan S."/>
            <person name="Sone E.D."/>
            <person name="Koren S."/>
            <person name="Silverstein K.A.T."/>
            <person name="Beckman K.B."/>
            <person name="Gohl D.M."/>
        </authorList>
    </citation>
    <scope>NUCLEOTIDE SEQUENCE</scope>
    <source>
        <strain evidence="2">Duluth1</strain>
        <tissue evidence="2">Whole animal</tissue>
    </source>
</reference>
<name>A0A9D3YD57_DREPO</name>
<organism evidence="2 3">
    <name type="scientific">Dreissena polymorpha</name>
    <name type="common">Zebra mussel</name>
    <name type="synonym">Mytilus polymorpha</name>
    <dbReference type="NCBI Taxonomy" id="45954"/>
    <lineage>
        <taxon>Eukaryota</taxon>
        <taxon>Metazoa</taxon>
        <taxon>Spiralia</taxon>
        <taxon>Lophotrochozoa</taxon>
        <taxon>Mollusca</taxon>
        <taxon>Bivalvia</taxon>
        <taxon>Autobranchia</taxon>
        <taxon>Heteroconchia</taxon>
        <taxon>Euheterodonta</taxon>
        <taxon>Imparidentia</taxon>
        <taxon>Neoheterodontei</taxon>
        <taxon>Myida</taxon>
        <taxon>Dreissenoidea</taxon>
        <taxon>Dreissenidae</taxon>
        <taxon>Dreissena</taxon>
    </lineage>
</organism>
<gene>
    <name evidence="2" type="ORF">DPMN_085699</name>
</gene>
<reference evidence="2" key="2">
    <citation type="submission" date="2020-11" db="EMBL/GenBank/DDBJ databases">
        <authorList>
            <person name="McCartney M.A."/>
            <person name="Auch B."/>
            <person name="Kono T."/>
            <person name="Mallez S."/>
            <person name="Becker A."/>
            <person name="Gohl D.M."/>
            <person name="Silverstein K.A.T."/>
            <person name="Koren S."/>
            <person name="Bechman K.B."/>
            <person name="Herman A."/>
            <person name="Abrahante J.E."/>
            <person name="Garbe J."/>
        </authorList>
    </citation>
    <scope>NUCLEOTIDE SEQUENCE</scope>
    <source>
        <strain evidence="2">Duluth1</strain>
        <tissue evidence="2">Whole animal</tissue>
    </source>
</reference>